<evidence type="ECO:0000313" key="1">
    <source>
        <dbReference type="EMBL" id="KAK3786434.1"/>
    </source>
</evidence>
<comment type="caution">
    <text evidence="1">The sequence shown here is derived from an EMBL/GenBank/DDBJ whole genome shotgun (WGS) entry which is preliminary data.</text>
</comment>
<keyword evidence="2" id="KW-1185">Reference proteome</keyword>
<dbReference type="EMBL" id="JAWDGP010001967">
    <property type="protein sequence ID" value="KAK3786434.1"/>
    <property type="molecule type" value="Genomic_DNA"/>
</dbReference>
<organism evidence="1 2">
    <name type="scientific">Elysia crispata</name>
    <name type="common">lettuce slug</name>
    <dbReference type="NCBI Taxonomy" id="231223"/>
    <lineage>
        <taxon>Eukaryota</taxon>
        <taxon>Metazoa</taxon>
        <taxon>Spiralia</taxon>
        <taxon>Lophotrochozoa</taxon>
        <taxon>Mollusca</taxon>
        <taxon>Gastropoda</taxon>
        <taxon>Heterobranchia</taxon>
        <taxon>Euthyneura</taxon>
        <taxon>Panpulmonata</taxon>
        <taxon>Sacoglossa</taxon>
        <taxon>Placobranchoidea</taxon>
        <taxon>Plakobranchidae</taxon>
        <taxon>Elysia</taxon>
    </lineage>
</organism>
<name>A0AAE1DXB3_9GAST</name>
<accession>A0AAE1DXB3</accession>
<proteinExistence type="predicted"/>
<dbReference type="Proteomes" id="UP001283361">
    <property type="component" value="Unassembled WGS sequence"/>
</dbReference>
<dbReference type="AlphaFoldDB" id="A0AAE1DXB3"/>
<reference evidence="1" key="1">
    <citation type="journal article" date="2023" name="G3 (Bethesda)">
        <title>A reference genome for the long-term kleptoplast-retaining sea slug Elysia crispata morphotype clarki.</title>
        <authorList>
            <person name="Eastman K.E."/>
            <person name="Pendleton A.L."/>
            <person name="Shaikh M.A."/>
            <person name="Suttiyut T."/>
            <person name="Ogas R."/>
            <person name="Tomko P."/>
            <person name="Gavelis G."/>
            <person name="Widhalm J.R."/>
            <person name="Wisecaver J.H."/>
        </authorList>
    </citation>
    <scope>NUCLEOTIDE SEQUENCE</scope>
    <source>
        <strain evidence="1">ECLA1</strain>
    </source>
</reference>
<protein>
    <submittedName>
        <fullName evidence="1">Uncharacterized protein</fullName>
    </submittedName>
</protein>
<evidence type="ECO:0000313" key="2">
    <source>
        <dbReference type="Proteomes" id="UP001283361"/>
    </source>
</evidence>
<sequence length="112" mass="12514">MMDNFSLPVMRLWISTKSHYSVVKSHLDLEPLVLPVVSWCERSNQSPVLTGQVFLVGAPSCVFTVLTESGWHSPPTVHIYIKHPVRGQAIFKHLELYSERLLPSACVLGASN</sequence>
<gene>
    <name evidence="1" type="ORF">RRG08_012423</name>
</gene>